<dbReference type="KEGG" id="gur:Gura_1455"/>
<dbReference type="AlphaFoldDB" id="A5GDZ8"/>
<dbReference type="EMBL" id="CP000698">
    <property type="protein sequence ID" value="ABQ25654.1"/>
    <property type="molecule type" value="Genomic_DNA"/>
</dbReference>
<dbReference type="HOGENOM" id="CLU_145254_0_0_7"/>
<dbReference type="Gene3D" id="2.60.40.420">
    <property type="entry name" value="Cupredoxins - blue copper proteins"/>
    <property type="match status" value="1"/>
</dbReference>
<dbReference type="STRING" id="351605.Gura_1455"/>
<dbReference type="Proteomes" id="UP000006695">
    <property type="component" value="Chromosome"/>
</dbReference>
<organism evidence="2 3">
    <name type="scientific">Geotalea uraniireducens (strain Rf4)</name>
    <name type="common">Geobacter uraniireducens</name>
    <dbReference type="NCBI Taxonomy" id="351605"/>
    <lineage>
        <taxon>Bacteria</taxon>
        <taxon>Pseudomonadati</taxon>
        <taxon>Thermodesulfobacteriota</taxon>
        <taxon>Desulfuromonadia</taxon>
        <taxon>Geobacterales</taxon>
        <taxon>Geobacteraceae</taxon>
        <taxon>Geotalea</taxon>
    </lineage>
</organism>
<feature type="domain" description="EfeO-type cupredoxin-like" evidence="1">
    <location>
        <begin position="48"/>
        <end position="114"/>
    </location>
</feature>
<gene>
    <name evidence="2" type="ordered locus">Gura_1455</name>
</gene>
<dbReference type="OrthoDB" id="9798779at2"/>
<dbReference type="InterPro" id="IPR008972">
    <property type="entry name" value="Cupredoxin"/>
</dbReference>
<dbReference type="InterPro" id="IPR028096">
    <property type="entry name" value="EfeO_Cupredoxin"/>
</dbReference>
<evidence type="ECO:0000313" key="3">
    <source>
        <dbReference type="Proteomes" id="UP000006695"/>
    </source>
</evidence>
<dbReference type="SUPFAM" id="SSF49503">
    <property type="entry name" value="Cupredoxins"/>
    <property type="match status" value="1"/>
</dbReference>
<dbReference type="Pfam" id="PF13473">
    <property type="entry name" value="Cupredoxin_1"/>
    <property type="match status" value="1"/>
</dbReference>
<sequence>MKTYVSVFVVAIFCFLLPGVSSGEEKLFKATIDTDGVQRVDIVGGGYFFNPNHIIVKVNVPVELKIRKESGVVPHNFVLKAAEMALDQDISLGTEPKVVRFIPTKPGKYPFYCSKKLLFFESHREKGMEGVLEVVE</sequence>
<evidence type="ECO:0000313" key="2">
    <source>
        <dbReference type="EMBL" id="ABQ25654.1"/>
    </source>
</evidence>
<dbReference type="RefSeq" id="WP_011938370.1">
    <property type="nucleotide sequence ID" value="NC_009483.1"/>
</dbReference>
<evidence type="ECO:0000259" key="1">
    <source>
        <dbReference type="Pfam" id="PF13473"/>
    </source>
</evidence>
<reference evidence="2 3" key="1">
    <citation type="submission" date="2007-05" db="EMBL/GenBank/DDBJ databases">
        <title>Complete sequence of Geobacter uraniireducens Rf4.</title>
        <authorList>
            <consortium name="US DOE Joint Genome Institute"/>
            <person name="Copeland A."/>
            <person name="Lucas S."/>
            <person name="Lapidus A."/>
            <person name="Barry K."/>
            <person name="Detter J.C."/>
            <person name="Glavina del Rio T."/>
            <person name="Hammon N."/>
            <person name="Israni S."/>
            <person name="Dalin E."/>
            <person name="Tice H."/>
            <person name="Pitluck S."/>
            <person name="Chertkov O."/>
            <person name="Brettin T."/>
            <person name="Bruce D."/>
            <person name="Han C."/>
            <person name="Schmutz J."/>
            <person name="Larimer F."/>
            <person name="Land M."/>
            <person name="Hauser L."/>
            <person name="Kyrpides N."/>
            <person name="Mikhailova N."/>
            <person name="Shelobolina E."/>
            <person name="Aklujkar M."/>
            <person name="Lovley D."/>
            <person name="Richardson P."/>
        </authorList>
    </citation>
    <scope>NUCLEOTIDE SEQUENCE [LARGE SCALE GENOMIC DNA]</scope>
    <source>
        <strain evidence="2 3">Rf4</strain>
    </source>
</reference>
<name>A5GDZ8_GEOUR</name>
<proteinExistence type="predicted"/>
<protein>
    <recommendedName>
        <fullName evidence="1">EfeO-type cupredoxin-like domain-containing protein</fullName>
    </recommendedName>
</protein>
<keyword evidence="3" id="KW-1185">Reference proteome</keyword>
<accession>A5GDZ8</accession>